<evidence type="ECO:0000256" key="6">
    <source>
        <dbReference type="ARBA" id="ARBA00022741"/>
    </source>
</evidence>
<dbReference type="RefSeq" id="WP_043662062.1">
    <property type="nucleotide sequence ID" value="NZ_CP191154.1"/>
</dbReference>
<evidence type="ECO:0000256" key="5">
    <source>
        <dbReference type="ARBA" id="ARBA00022737"/>
    </source>
</evidence>
<sequence length="567" mass="63838">MKKPVIEFKDFSFKYKAQSKPTLKNINLTIYEGEKVLIVGPSGSGKSTLSNAINGLVPFKYEGDITGSLKINDKETKELSIAELSNMVGTVLQDPDGQFIGLTVGEDIAFKLENDCVELRTMKEKVINAAKMVNIEDYLASSPHRLSGGQKQRVSLGGVIAAESNILLFDEPLASLDPATGNMAIELIEKIKNESQKTVIIIEHRLEEVLHCDVDRIIVVNAGEIVSDLSPCKLLSSEILKENGIREPLYLTALKYAGCIIDETLNPESIEKLCYEKCSENIKQWYDNIDEPEEYNTSNSILELKNVSFDYNSNRQTLKNVSFKINKGEMVSIVGRNGAGKSTISKLICGFYQPSEGSILFEGKDMKDSTIKERAEKIGMVMQNPNQMICQTMIFDEVAFGLRIRNYSEEEINKIVLNTLKICGLYEFRNWPISALSFGQKKRVTIASILAINPDVIMLDEPTAGQDFKHYTEIMEFLKELNERGVTIIMITHDMHLMLEYTDRAIVLSNGKMLKDDTTADILTDEEVIREANLRETSLYTLALKCGIKDPKNFVEKFIKEDRRIRE</sequence>
<dbReference type="FunFam" id="3.40.50.300:FF:001422">
    <property type="entry name" value="Cobalt ABC transporter ATP-binding protein"/>
    <property type="match status" value="1"/>
</dbReference>
<feature type="domain" description="ABC transporter" evidence="11">
    <location>
        <begin position="6"/>
        <end position="247"/>
    </location>
</feature>
<keyword evidence="6" id="KW-0547">Nucleotide-binding</keyword>
<evidence type="ECO:0000256" key="2">
    <source>
        <dbReference type="ARBA" id="ARBA00005417"/>
    </source>
</evidence>
<gene>
    <name evidence="12" type="ORF">AWN73_14350</name>
</gene>
<accession>A0A2S7F9Q5</accession>
<dbReference type="FunFam" id="3.40.50.300:FF:000224">
    <property type="entry name" value="Energy-coupling factor transporter ATP-binding protein EcfA"/>
    <property type="match status" value="1"/>
</dbReference>
<evidence type="ECO:0000313" key="12">
    <source>
        <dbReference type="EMBL" id="PPV14263.1"/>
    </source>
</evidence>
<dbReference type="NCBIfam" id="NF010167">
    <property type="entry name" value="PRK13648.1"/>
    <property type="match status" value="2"/>
</dbReference>
<feature type="domain" description="ABC transporter" evidence="11">
    <location>
        <begin position="302"/>
        <end position="535"/>
    </location>
</feature>
<protein>
    <submittedName>
        <fullName evidence="12">Heme ABC transporter ATP-binding protein</fullName>
    </submittedName>
</protein>
<dbReference type="PROSITE" id="PS50893">
    <property type="entry name" value="ABC_TRANSPORTER_2"/>
    <property type="match status" value="2"/>
</dbReference>
<dbReference type="InterPro" id="IPR017871">
    <property type="entry name" value="ABC_transporter-like_CS"/>
</dbReference>
<dbReference type="GO" id="GO:0043190">
    <property type="term" value="C:ATP-binding cassette (ABC) transporter complex"/>
    <property type="evidence" value="ECO:0007669"/>
    <property type="project" value="TreeGrafter"/>
</dbReference>
<dbReference type="InterPro" id="IPR050095">
    <property type="entry name" value="ECF_ABC_transporter_ATP-bd"/>
</dbReference>
<dbReference type="SMART" id="SM00382">
    <property type="entry name" value="AAA"/>
    <property type="match status" value="2"/>
</dbReference>
<evidence type="ECO:0000256" key="9">
    <source>
        <dbReference type="ARBA" id="ARBA00023136"/>
    </source>
</evidence>
<name>A0A2S7F9Q5_CLOBU</name>
<comment type="subcellular location">
    <subcellularLocation>
        <location evidence="1">Cell membrane</location>
        <topology evidence="1">Peripheral membrane protein</topology>
    </subcellularLocation>
</comment>
<dbReference type="GO" id="GO:0042626">
    <property type="term" value="F:ATPase-coupled transmembrane transporter activity"/>
    <property type="evidence" value="ECO:0007669"/>
    <property type="project" value="TreeGrafter"/>
</dbReference>
<dbReference type="InterPro" id="IPR027417">
    <property type="entry name" value="P-loop_NTPase"/>
</dbReference>
<proteinExistence type="inferred from homology"/>
<evidence type="ECO:0000256" key="10">
    <source>
        <dbReference type="ARBA" id="ARBA00025157"/>
    </source>
</evidence>
<reference evidence="12 13" key="1">
    <citation type="submission" date="2016-01" db="EMBL/GenBank/DDBJ databases">
        <title>Characterization of the Clostridium difficile lineages that are prevalent in Hong Kong and China.</title>
        <authorList>
            <person name="Kwok J.S.-L."/>
            <person name="Lam W.-Y."/>
            <person name="Ip M."/>
            <person name="Chan T.-F."/>
            <person name="Hawkey P.M."/>
            <person name="Tsui S.K.-W."/>
        </authorList>
    </citation>
    <scope>NUCLEOTIDE SEQUENCE [LARGE SCALE GENOMIC DNA]</scope>
    <source>
        <strain evidence="12 13">300064</strain>
    </source>
</reference>
<keyword evidence="3" id="KW-0813">Transport</keyword>
<evidence type="ECO:0000256" key="3">
    <source>
        <dbReference type="ARBA" id="ARBA00022448"/>
    </source>
</evidence>
<evidence type="ECO:0000259" key="11">
    <source>
        <dbReference type="PROSITE" id="PS50893"/>
    </source>
</evidence>
<dbReference type="GO" id="GO:0016887">
    <property type="term" value="F:ATP hydrolysis activity"/>
    <property type="evidence" value="ECO:0007669"/>
    <property type="project" value="InterPro"/>
</dbReference>
<evidence type="ECO:0000256" key="8">
    <source>
        <dbReference type="ARBA" id="ARBA00022967"/>
    </source>
</evidence>
<comment type="function">
    <text evidence="10">Probably part of an ABC transporter complex. Responsible for energy coupling to the transport system.</text>
</comment>
<dbReference type="Gene3D" id="3.40.50.300">
    <property type="entry name" value="P-loop containing nucleotide triphosphate hydrolases"/>
    <property type="match status" value="2"/>
</dbReference>
<dbReference type="InterPro" id="IPR015856">
    <property type="entry name" value="ABC_transpr_CbiO/EcfA_su"/>
</dbReference>
<dbReference type="Pfam" id="PF12558">
    <property type="entry name" value="DUF3744"/>
    <property type="match status" value="1"/>
</dbReference>
<dbReference type="SUPFAM" id="SSF52540">
    <property type="entry name" value="P-loop containing nucleoside triphosphate hydrolases"/>
    <property type="match status" value="2"/>
</dbReference>
<evidence type="ECO:0000256" key="1">
    <source>
        <dbReference type="ARBA" id="ARBA00004202"/>
    </source>
</evidence>
<dbReference type="PANTHER" id="PTHR43553">
    <property type="entry name" value="HEAVY METAL TRANSPORTER"/>
    <property type="match status" value="1"/>
</dbReference>
<comment type="similarity">
    <text evidence="2">Belongs to the ABC transporter superfamily.</text>
</comment>
<keyword evidence="9" id="KW-0472">Membrane</keyword>
<dbReference type="Proteomes" id="UP000238081">
    <property type="component" value="Unassembled WGS sequence"/>
</dbReference>
<dbReference type="PANTHER" id="PTHR43553:SF26">
    <property type="entry name" value="ABC TRANSPORTER ATP-BINDING PROTEIN BC_2655-RELATED"/>
    <property type="match status" value="1"/>
</dbReference>
<keyword evidence="8" id="KW-1278">Translocase</keyword>
<dbReference type="PROSITE" id="PS00211">
    <property type="entry name" value="ABC_TRANSPORTER_1"/>
    <property type="match status" value="2"/>
</dbReference>
<organism evidence="12 13">
    <name type="scientific">Clostridium butyricum</name>
    <dbReference type="NCBI Taxonomy" id="1492"/>
    <lineage>
        <taxon>Bacteria</taxon>
        <taxon>Bacillati</taxon>
        <taxon>Bacillota</taxon>
        <taxon>Clostridia</taxon>
        <taxon>Eubacteriales</taxon>
        <taxon>Clostridiaceae</taxon>
        <taxon>Clostridium</taxon>
    </lineage>
</organism>
<comment type="caution">
    <text evidence="12">The sequence shown here is derived from an EMBL/GenBank/DDBJ whole genome shotgun (WGS) entry which is preliminary data.</text>
</comment>
<evidence type="ECO:0000313" key="13">
    <source>
        <dbReference type="Proteomes" id="UP000238081"/>
    </source>
</evidence>
<evidence type="ECO:0000256" key="4">
    <source>
        <dbReference type="ARBA" id="ARBA00022475"/>
    </source>
</evidence>
<dbReference type="EMBL" id="LRDH01000110">
    <property type="protein sequence ID" value="PPV14263.1"/>
    <property type="molecule type" value="Genomic_DNA"/>
</dbReference>
<evidence type="ECO:0000256" key="7">
    <source>
        <dbReference type="ARBA" id="ARBA00022840"/>
    </source>
</evidence>
<dbReference type="CDD" id="cd03225">
    <property type="entry name" value="ABC_cobalt_CbiO_domain1"/>
    <property type="match status" value="2"/>
</dbReference>
<keyword evidence="4" id="KW-1003">Cell membrane</keyword>
<dbReference type="GO" id="GO:0005524">
    <property type="term" value="F:ATP binding"/>
    <property type="evidence" value="ECO:0007669"/>
    <property type="project" value="UniProtKB-KW"/>
</dbReference>
<keyword evidence="7 12" id="KW-0067">ATP-binding</keyword>
<dbReference type="InterPro" id="IPR003593">
    <property type="entry name" value="AAA+_ATPase"/>
</dbReference>
<keyword evidence="5" id="KW-0677">Repeat</keyword>
<dbReference type="InterPro" id="IPR022216">
    <property type="entry name" value="ABC_Co_transporter"/>
</dbReference>
<dbReference type="InterPro" id="IPR003439">
    <property type="entry name" value="ABC_transporter-like_ATP-bd"/>
</dbReference>
<dbReference type="AlphaFoldDB" id="A0A2S7F9Q5"/>
<dbReference type="Pfam" id="PF00005">
    <property type="entry name" value="ABC_tran"/>
    <property type="match status" value="2"/>
</dbReference>